<dbReference type="RefSeq" id="XP_033582413.1">
    <property type="nucleotide sequence ID" value="XM_033713200.1"/>
</dbReference>
<reference evidence="1 3" key="1">
    <citation type="journal article" date="2020" name="Stud. Mycol.">
        <title>101 Dothideomycetes genomes: a test case for predicting lifestyles and emergence of pathogens.</title>
        <authorList>
            <person name="Haridas S."/>
            <person name="Albert R."/>
            <person name="Binder M."/>
            <person name="Bloem J."/>
            <person name="Labutti K."/>
            <person name="Salamov A."/>
            <person name="Andreopoulos B."/>
            <person name="Baker S."/>
            <person name="Barry K."/>
            <person name="Bills G."/>
            <person name="Bluhm B."/>
            <person name="Cannon C."/>
            <person name="Castanera R."/>
            <person name="Culley D."/>
            <person name="Daum C."/>
            <person name="Ezra D."/>
            <person name="Gonzalez J."/>
            <person name="Henrissat B."/>
            <person name="Kuo A."/>
            <person name="Liang C."/>
            <person name="Lipzen A."/>
            <person name="Lutzoni F."/>
            <person name="Magnuson J."/>
            <person name="Mondo S."/>
            <person name="Nolan M."/>
            <person name="Ohm R."/>
            <person name="Pangilinan J."/>
            <person name="Park H.-J."/>
            <person name="Ramirez L."/>
            <person name="Alfaro M."/>
            <person name="Sun H."/>
            <person name="Tritt A."/>
            <person name="Yoshinaga Y."/>
            <person name="Zwiers L.-H."/>
            <person name="Turgeon B."/>
            <person name="Goodwin S."/>
            <person name="Spatafora J."/>
            <person name="Crous P."/>
            <person name="Grigoriev I."/>
        </authorList>
    </citation>
    <scope>NUCLEOTIDE SEQUENCE</scope>
    <source>
        <strain evidence="1 3">CBS 304.34</strain>
    </source>
</reference>
<dbReference type="GeneID" id="54454093"/>
<evidence type="ECO:0000313" key="3">
    <source>
        <dbReference type="RefSeq" id="XP_033582413.1"/>
    </source>
</evidence>
<dbReference type="AlphaFoldDB" id="A0A6A6Z3Y8"/>
<dbReference type="Proteomes" id="UP000504636">
    <property type="component" value="Unplaced"/>
</dbReference>
<organism evidence="1">
    <name type="scientific">Mytilinidion resinicola</name>
    <dbReference type="NCBI Taxonomy" id="574789"/>
    <lineage>
        <taxon>Eukaryota</taxon>
        <taxon>Fungi</taxon>
        <taxon>Dikarya</taxon>
        <taxon>Ascomycota</taxon>
        <taxon>Pezizomycotina</taxon>
        <taxon>Dothideomycetes</taxon>
        <taxon>Pleosporomycetidae</taxon>
        <taxon>Mytilinidiales</taxon>
        <taxon>Mytilinidiaceae</taxon>
        <taxon>Mytilinidion</taxon>
    </lineage>
</organism>
<gene>
    <name evidence="1 3" type="ORF">BDZ99DRAFT_196315</name>
</gene>
<accession>A0A6A6Z3Y8</accession>
<reference evidence="3" key="3">
    <citation type="submission" date="2025-04" db="UniProtKB">
        <authorList>
            <consortium name="RefSeq"/>
        </authorList>
    </citation>
    <scope>IDENTIFICATION</scope>
    <source>
        <strain evidence="3">CBS 304.34</strain>
    </source>
</reference>
<protein>
    <submittedName>
        <fullName evidence="1 3">Uncharacterized protein</fullName>
    </submittedName>
</protein>
<evidence type="ECO:0000313" key="2">
    <source>
        <dbReference type="Proteomes" id="UP000504636"/>
    </source>
</evidence>
<name>A0A6A6Z3Y8_9PEZI</name>
<evidence type="ECO:0000313" key="1">
    <source>
        <dbReference type="EMBL" id="KAF2815449.1"/>
    </source>
</evidence>
<keyword evidence="2" id="KW-1185">Reference proteome</keyword>
<reference evidence="3" key="2">
    <citation type="submission" date="2020-04" db="EMBL/GenBank/DDBJ databases">
        <authorList>
            <consortium name="NCBI Genome Project"/>
        </authorList>
    </citation>
    <scope>NUCLEOTIDE SEQUENCE</scope>
    <source>
        <strain evidence="3">CBS 304.34</strain>
    </source>
</reference>
<sequence length="165" mass="18517">MQTLPLLATIDQRSGVPACCCLVCVSQATFVRVRKVFDFHKATCVGYTRRWNIWLAGYSTAGSSSRAPLVLHCAVHISAAKRLPEARTFSHTYPQQIPDLKPRLVDLDHEDNNKDGHRVTMKTTGISRPSLAHDLFHFCNNLPKFPPLPLQVPHALYVAIWAFVL</sequence>
<proteinExistence type="predicted"/>
<dbReference type="EMBL" id="MU003694">
    <property type="protein sequence ID" value="KAF2815449.1"/>
    <property type="molecule type" value="Genomic_DNA"/>
</dbReference>